<accession>A0ABN7AUY8</accession>
<protein>
    <submittedName>
        <fullName evidence="3">Juvenile hormone-inducible protein</fullName>
    </submittedName>
</protein>
<dbReference type="InterPro" id="IPR011009">
    <property type="entry name" value="Kinase-like_dom_sf"/>
</dbReference>
<gene>
    <name evidence="3" type="ORF">NTJ_08577</name>
</gene>
<dbReference type="InterPro" id="IPR015897">
    <property type="entry name" value="CHK_kinase-like"/>
</dbReference>
<evidence type="ECO:0000313" key="3">
    <source>
        <dbReference type="EMBL" id="BES95768.1"/>
    </source>
</evidence>
<name>A0ABN7AUY8_9HEMI</name>
<proteinExistence type="predicted"/>
<dbReference type="PANTHER" id="PTHR11012">
    <property type="entry name" value="PROTEIN KINASE-LIKE DOMAIN-CONTAINING"/>
    <property type="match status" value="1"/>
</dbReference>
<evidence type="ECO:0000256" key="1">
    <source>
        <dbReference type="SAM" id="SignalP"/>
    </source>
</evidence>
<organism evidence="3 4">
    <name type="scientific">Nesidiocoris tenuis</name>
    <dbReference type="NCBI Taxonomy" id="355587"/>
    <lineage>
        <taxon>Eukaryota</taxon>
        <taxon>Metazoa</taxon>
        <taxon>Ecdysozoa</taxon>
        <taxon>Arthropoda</taxon>
        <taxon>Hexapoda</taxon>
        <taxon>Insecta</taxon>
        <taxon>Pterygota</taxon>
        <taxon>Neoptera</taxon>
        <taxon>Paraneoptera</taxon>
        <taxon>Hemiptera</taxon>
        <taxon>Heteroptera</taxon>
        <taxon>Panheteroptera</taxon>
        <taxon>Cimicomorpha</taxon>
        <taxon>Miridae</taxon>
        <taxon>Dicyphina</taxon>
        <taxon>Nesidiocoris</taxon>
    </lineage>
</organism>
<dbReference type="Proteomes" id="UP001307889">
    <property type="component" value="Chromosome 6"/>
</dbReference>
<reference evidence="3 4" key="1">
    <citation type="submission" date="2023-09" db="EMBL/GenBank/DDBJ databases">
        <title>Nesidiocoris tenuis whole genome shotgun sequence.</title>
        <authorList>
            <person name="Shibata T."/>
            <person name="Shimoda M."/>
            <person name="Kobayashi T."/>
            <person name="Uehara T."/>
        </authorList>
    </citation>
    <scope>NUCLEOTIDE SEQUENCE [LARGE SCALE GENOMIC DNA]</scope>
    <source>
        <strain evidence="3 4">Japan</strain>
    </source>
</reference>
<evidence type="ECO:0000313" key="4">
    <source>
        <dbReference type="Proteomes" id="UP001307889"/>
    </source>
</evidence>
<dbReference type="SMART" id="SM00587">
    <property type="entry name" value="CHK"/>
    <property type="match status" value="1"/>
</dbReference>
<keyword evidence="4" id="KW-1185">Reference proteome</keyword>
<dbReference type="EMBL" id="AP028914">
    <property type="protein sequence ID" value="BES95768.1"/>
    <property type="molecule type" value="Genomic_DNA"/>
</dbReference>
<feature type="signal peptide" evidence="1">
    <location>
        <begin position="1"/>
        <end position="19"/>
    </location>
</feature>
<dbReference type="InterPro" id="IPR004119">
    <property type="entry name" value="EcKL"/>
</dbReference>
<dbReference type="PANTHER" id="PTHR11012:SF56">
    <property type="entry name" value="CHK KINASE-LIKE DOMAIN-CONTAINING PROTEIN-RELATED"/>
    <property type="match status" value="1"/>
</dbReference>
<feature type="chain" id="PRO_5045356177" evidence="1">
    <location>
        <begin position="20"/>
        <end position="448"/>
    </location>
</feature>
<dbReference type="SUPFAM" id="SSF56112">
    <property type="entry name" value="Protein kinase-like (PK-like)"/>
    <property type="match status" value="1"/>
</dbReference>
<feature type="domain" description="CHK kinase-like" evidence="2">
    <location>
        <begin position="156"/>
        <end position="346"/>
    </location>
</feature>
<dbReference type="Pfam" id="PF02958">
    <property type="entry name" value="EcKL"/>
    <property type="match status" value="1"/>
</dbReference>
<evidence type="ECO:0000259" key="2">
    <source>
        <dbReference type="SMART" id="SM00587"/>
    </source>
</evidence>
<keyword evidence="1" id="KW-0732">Signal</keyword>
<sequence length="448" mass="50013">MHSAPFFLVLTCIAAIVQCIGGLALDKESLEKLKNAYNKLMPAERQIRRFVDVNVDSDDSWLLVASTINATILTDLGDKHFNIELVASELAETGFKRELALASGAFDSEYFMLTEVLPRMNELALEFADTSEKLFPELLEVKAGSHWIKLNSAHGLWEKGGSQHATTYDEVALVTRSLAKWHAMSAVIIERGLDTSGYLKEGLTMRNKKRTLPFYRALLENFAELVGVTWGPEWSTIASQSTELATVVGQKIIEIYQSPGIGLKVINHGDIFLGNMIFCHGISDTLTTPSPIALKFAHFPTSFAGSPALDVNNLLYTLPSVKTVLHHRTRLLRQEYYPSLVSYLGKFRYRGPVPTLTELEDELSRTELIGVLGSINFFKDYVFEKNDPAKPDVFDLVETSWKTGVLKVNMTGMLKNQFSDVIKTVMVRVLEGDIFGKHLTKKVSTIKT</sequence>